<evidence type="ECO:0000313" key="2">
    <source>
        <dbReference type="EMBL" id="GMI04996.1"/>
    </source>
</evidence>
<dbReference type="CDD" id="cd01767">
    <property type="entry name" value="UBX"/>
    <property type="match status" value="1"/>
</dbReference>
<feature type="compositionally biased region" description="Basic and acidic residues" evidence="1">
    <location>
        <begin position="20"/>
        <end position="42"/>
    </location>
</feature>
<feature type="compositionally biased region" description="Polar residues" evidence="1">
    <location>
        <begin position="181"/>
        <end position="190"/>
    </location>
</feature>
<evidence type="ECO:0000256" key="1">
    <source>
        <dbReference type="SAM" id="MobiDB-lite"/>
    </source>
</evidence>
<dbReference type="AlphaFoldDB" id="A0A9W7CI27"/>
<dbReference type="PANTHER" id="PTHR23322">
    <property type="entry name" value="FAS-ASSOCIATED PROTEIN"/>
    <property type="match status" value="1"/>
</dbReference>
<feature type="compositionally biased region" description="Gly residues" evidence="1">
    <location>
        <begin position="48"/>
        <end position="64"/>
    </location>
</feature>
<dbReference type="SUPFAM" id="SSF54236">
    <property type="entry name" value="Ubiquitin-like"/>
    <property type="match status" value="1"/>
</dbReference>
<sequence>MPKKLCPKGLDCPFMNEGQHTSEFRHEDEKAKQKKKDVEAVWKSKGNKTGGGGSGSGSGGGGGARRGKGVSRLLDAPPAPPPKRPRPAPKSTEEVIEILSSDDDDDDDEIMVVEPPRKKSQTNGNENFNRDVVDLCSPTSEQPKAKRREKPKPKPAKPKLPQRARPPAQPRPTFVDEEKQMQSAISQSNKIVKDGQDSEYFESLKKDKAKEQQKREEELQKEEEKLIENTVEESAKSLEVEVRSKLERMKEVLKHKIPPVDAEDTDDTIITLLIKLPRSFASTSVTRKFYKANLAEDVLEFIRADEKEKKEGGELHLCTVFPVRKVGEEETIESLGLGKRGTVVVREP</sequence>
<dbReference type="GO" id="GO:0043130">
    <property type="term" value="F:ubiquitin binding"/>
    <property type="evidence" value="ECO:0007669"/>
    <property type="project" value="TreeGrafter"/>
</dbReference>
<evidence type="ECO:0008006" key="4">
    <source>
        <dbReference type="Google" id="ProtNLM"/>
    </source>
</evidence>
<feature type="compositionally biased region" description="Basic residues" evidence="1">
    <location>
        <begin position="145"/>
        <end position="162"/>
    </location>
</feature>
<organism evidence="2 3">
    <name type="scientific">Triparma laevis f. longispina</name>
    <dbReference type="NCBI Taxonomy" id="1714387"/>
    <lineage>
        <taxon>Eukaryota</taxon>
        <taxon>Sar</taxon>
        <taxon>Stramenopiles</taxon>
        <taxon>Ochrophyta</taxon>
        <taxon>Bolidophyceae</taxon>
        <taxon>Parmales</taxon>
        <taxon>Triparmaceae</taxon>
        <taxon>Triparma</taxon>
    </lineage>
</organism>
<proteinExistence type="predicted"/>
<dbReference type="Gene3D" id="3.10.20.90">
    <property type="entry name" value="Phosphatidylinositol 3-kinase Catalytic Subunit, Chain A, domain 1"/>
    <property type="match status" value="1"/>
</dbReference>
<protein>
    <recommendedName>
        <fullName evidence="4">UBX domain-containing protein</fullName>
    </recommendedName>
</protein>
<comment type="caution">
    <text evidence="2">The sequence shown here is derived from an EMBL/GenBank/DDBJ whole genome shotgun (WGS) entry which is preliminary data.</text>
</comment>
<dbReference type="PANTHER" id="PTHR23322:SF93">
    <property type="entry name" value="UBX DOMAIN-CONTAINING PROTEIN 8"/>
    <property type="match status" value="1"/>
</dbReference>
<dbReference type="OrthoDB" id="1920064at2759"/>
<gene>
    <name evidence="2" type="ORF">TrLO_g2858</name>
</gene>
<feature type="region of interest" description="Disordered" evidence="1">
    <location>
        <begin position="1"/>
        <end position="221"/>
    </location>
</feature>
<dbReference type="InterPro" id="IPR050730">
    <property type="entry name" value="UBX_domain-protein"/>
</dbReference>
<dbReference type="EMBL" id="BRXW01000080">
    <property type="protein sequence ID" value="GMI04996.1"/>
    <property type="molecule type" value="Genomic_DNA"/>
</dbReference>
<keyword evidence="3" id="KW-1185">Reference proteome</keyword>
<reference evidence="3" key="1">
    <citation type="journal article" date="2023" name="Commun. Biol.">
        <title>Genome analysis of Parmales, the sister group of diatoms, reveals the evolutionary specialization of diatoms from phago-mixotrophs to photoautotrophs.</title>
        <authorList>
            <person name="Ban H."/>
            <person name="Sato S."/>
            <person name="Yoshikawa S."/>
            <person name="Yamada K."/>
            <person name="Nakamura Y."/>
            <person name="Ichinomiya M."/>
            <person name="Sato N."/>
            <person name="Blanc-Mathieu R."/>
            <person name="Endo H."/>
            <person name="Kuwata A."/>
            <person name="Ogata H."/>
        </authorList>
    </citation>
    <scope>NUCLEOTIDE SEQUENCE [LARGE SCALE GENOMIC DNA]</scope>
    <source>
        <strain evidence="3">NIES 3700</strain>
    </source>
</reference>
<feature type="compositionally biased region" description="Acidic residues" evidence="1">
    <location>
        <begin position="94"/>
        <end position="111"/>
    </location>
</feature>
<dbReference type="InterPro" id="IPR029071">
    <property type="entry name" value="Ubiquitin-like_domsf"/>
</dbReference>
<dbReference type="Proteomes" id="UP001165122">
    <property type="component" value="Unassembled WGS sequence"/>
</dbReference>
<feature type="compositionally biased region" description="Basic and acidic residues" evidence="1">
    <location>
        <begin position="191"/>
        <end position="221"/>
    </location>
</feature>
<accession>A0A9W7CI27</accession>
<name>A0A9W7CI27_9STRA</name>
<evidence type="ECO:0000313" key="3">
    <source>
        <dbReference type="Proteomes" id="UP001165122"/>
    </source>
</evidence>